<keyword evidence="1" id="KW-0472">Membrane</keyword>
<comment type="caution">
    <text evidence="3">The sequence shown here is derived from an EMBL/GenBank/DDBJ whole genome shotgun (WGS) entry which is preliminary data.</text>
</comment>
<dbReference type="Pfam" id="PF12695">
    <property type="entry name" value="Abhydrolase_5"/>
    <property type="match status" value="1"/>
</dbReference>
<accession>A0A0R2HAX2</accession>
<dbReference type="InterPro" id="IPR029058">
    <property type="entry name" value="AB_hydrolase_fold"/>
</dbReference>
<dbReference type="PATRIC" id="fig|1410657.5.peg.987"/>
<keyword evidence="3" id="KW-0378">Hydrolase</keyword>
<keyword evidence="4" id="KW-1185">Reference proteome</keyword>
<dbReference type="SUPFAM" id="SSF53474">
    <property type="entry name" value="alpha/beta-Hydrolases"/>
    <property type="match status" value="1"/>
</dbReference>
<evidence type="ECO:0000313" key="4">
    <source>
        <dbReference type="Proteomes" id="UP000051841"/>
    </source>
</evidence>
<name>A0A0R2HAX2_9FIRM</name>
<dbReference type="Gene3D" id="3.40.50.1820">
    <property type="entry name" value="alpha/beta hydrolase"/>
    <property type="match status" value="1"/>
</dbReference>
<protein>
    <submittedName>
        <fullName evidence="3">Alpha beta fold family hydrolase</fullName>
    </submittedName>
</protein>
<dbReference type="EMBL" id="JQBL01000024">
    <property type="protein sequence ID" value="KRN49640.1"/>
    <property type="molecule type" value="Genomic_DNA"/>
</dbReference>
<proteinExistence type="predicted"/>
<dbReference type="AlphaFoldDB" id="A0A0R2HAX2"/>
<organism evidence="3 4">
    <name type="scientific">Kandleria vitulina DSM 20405</name>
    <dbReference type="NCBI Taxonomy" id="1410657"/>
    <lineage>
        <taxon>Bacteria</taxon>
        <taxon>Bacillati</taxon>
        <taxon>Bacillota</taxon>
        <taxon>Erysipelotrichia</taxon>
        <taxon>Erysipelotrichales</taxon>
        <taxon>Coprobacillaceae</taxon>
        <taxon>Kandleria</taxon>
    </lineage>
</organism>
<feature type="domain" description="Alpha/beta hydrolase fold-5" evidence="2">
    <location>
        <begin position="70"/>
        <end position="230"/>
    </location>
</feature>
<sequence>MRGFMKKLLKKILITLVAFFMMIAIGFGIYVSDYYKPNHNALEAIRSDNVIKVYNRDSYFLFKGKDVKAGIIFYPGGKVDERSYAPLMRLLAKEGYAVMLAKMPLHLAMFGLNRANDIKKDNPKIKRWYLGGHSLGGAMAARYLSSHKDFEGLFLLASYSTSKLPNHMKCLSLYGSQDQVLNRKSYKKYHHNLPQSTKEIVIQGGNHSQFGNYGFQKGDHKASISYNEQQAQTARAISSVF</sequence>
<evidence type="ECO:0000313" key="3">
    <source>
        <dbReference type="EMBL" id="KRN49640.1"/>
    </source>
</evidence>
<reference evidence="3 4" key="1">
    <citation type="journal article" date="2015" name="Genome Announc.">
        <title>Expanding the biotechnology potential of lactobacilli through comparative genomics of 213 strains and associated genera.</title>
        <authorList>
            <person name="Sun Z."/>
            <person name="Harris H.M."/>
            <person name="McCann A."/>
            <person name="Guo C."/>
            <person name="Argimon S."/>
            <person name="Zhang W."/>
            <person name="Yang X."/>
            <person name="Jeffery I.B."/>
            <person name="Cooney J.C."/>
            <person name="Kagawa T.F."/>
            <person name="Liu W."/>
            <person name="Song Y."/>
            <person name="Salvetti E."/>
            <person name="Wrobel A."/>
            <person name="Rasinkangas P."/>
            <person name="Parkhill J."/>
            <person name="Rea M.C."/>
            <person name="O'Sullivan O."/>
            <person name="Ritari J."/>
            <person name="Douillard F.P."/>
            <person name="Paul Ross R."/>
            <person name="Yang R."/>
            <person name="Briner A.E."/>
            <person name="Felis G.E."/>
            <person name="de Vos W.M."/>
            <person name="Barrangou R."/>
            <person name="Klaenhammer T.R."/>
            <person name="Caufield P.W."/>
            <person name="Cui Y."/>
            <person name="Zhang H."/>
            <person name="O'Toole P.W."/>
        </authorList>
    </citation>
    <scope>NUCLEOTIDE SEQUENCE [LARGE SCALE GENOMIC DNA]</scope>
    <source>
        <strain evidence="3 4">DSM 20405</strain>
    </source>
</reference>
<keyword evidence="1" id="KW-1133">Transmembrane helix</keyword>
<evidence type="ECO:0000259" key="2">
    <source>
        <dbReference type="Pfam" id="PF12695"/>
    </source>
</evidence>
<feature type="transmembrane region" description="Helical" evidence="1">
    <location>
        <begin position="12"/>
        <end position="31"/>
    </location>
</feature>
<keyword evidence="1" id="KW-0812">Transmembrane</keyword>
<evidence type="ECO:0000256" key="1">
    <source>
        <dbReference type="SAM" id="Phobius"/>
    </source>
</evidence>
<gene>
    <name evidence="3" type="ORF">IV49_GL000949</name>
</gene>
<dbReference type="Proteomes" id="UP000051841">
    <property type="component" value="Unassembled WGS sequence"/>
</dbReference>
<dbReference type="InterPro" id="IPR029059">
    <property type="entry name" value="AB_hydrolase_5"/>
</dbReference>
<dbReference type="GO" id="GO:0016787">
    <property type="term" value="F:hydrolase activity"/>
    <property type="evidence" value="ECO:0007669"/>
    <property type="project" value="UniProtKB-KW"/>
</dbReference>